<evidence type="ECO:0000313" key="5">
    <source>
        <dbReference type="Proteomes" id="UP000750711"/>
    </source>
</evidence>
<dbReference type="SUPFAM" id="SSF57701">
    <property type="entry name" value="Zn2/Cys6 DNA-binding domain"/>
    <property type="match status" value="1"/>
</dbReference>
<organism evidence="4 5">
    <name type="scientific">Trichoglossum hirsutum</name>
    <dbReference type="NCBI Taxonomy" id="265104"/>
    <lineage>
        <taxon>Eukaryota</taxon>
        <taxon>Fungi</taxon>
        <taxon>Dikarya</taxon>
        <taxon>Ascomycota</taxon>
        <taxon>Pezizomycotina</taxon>
        <taxon>Geoglossomycetes</taxon>
        <taxon>Geoglossales</taxon>
        <taxon>Geoglossaceae</taxon>
        <taxon>Trichoglossum</taxon>
    </lineage>
</organism>
<dbReference type="SMART" id="SM00066">
    <property type="entry name" value="GAL4"/>
    <property type="match status" value="1"/>
</dbReference>
<proteinExistence type="predicted"/>
<feature type="domain" description="Zn(2)-C6 fungal-type" evidence="3">
    <location>
        <begin position="175"/>
        <end position="205"/>
    </location>
</feature>
<accession>A0A9P8RLT6</accession>
<dbReference type="Proteomes" id="UP000750711">
    <property type="component" value="Unassembled WGS sequence"/>
</dbReference>
<dbReference type="InterPro" id="IPR036864">
    <property type="entry name" value="Zn2-C6_fun-type_DNA-bd_sf"/>
</dbReference>
<evidence type="ECO:0000259" key="3">
    <source>
        <dbReference type="PROSITE" id="PS50048"/>
    </source>
</evidence>
<gene>
    <name evidence="4" type="ORF">GP486_005673</name>
</gene>
<dbReference type="AlphaFoldDB" id="A0A9P8RLT6"/>
<feature type="compositionally biased region" description="Basic and acidic residues" evidence="2">
    <location>
        <begin position="110"/>
        <end position="123"/>
    </location>
</feature>
<feature type="region of interest" description="Disordered" evidence="2">
    <location>
        <begin position="280"/>
        <end position="370"/>
    </location>
</feature>
<dbReference type="GO" id="GO:0008270">
    <property type="term" value="F:zinc ion binding"/>
    <property type="evidence" value="ECO:0007669"/>
    <property type="project" value="InterPro"/>
</dbReference>
<protein>
    <recommendedName>
        <fullName evidence="3">Zn(2)-C6 fungal-type domain-containing protein</fullName>
    </recommendedName>
</protein>
<evidence type="ECO:0000256" key="2">
    <source>
        <dbReference type="SAM" id="MobiDB-lite"/>
    </source>
</evidence>
<evidence type="ECO:0000256" key="1">
    <source>
        <dbReference type="ARBA" id="ARBA00023242"/>
    </source>
</evidence>
<reference evidence="4" key="1">
    <citation type="submission" date="2021-03" db="EMBL/GenBank/DDBJ databases">
        <title>Comparative genomics and phylogenomic investigation of the class Geoglossomycetes provide insights into ecological specialization and systematics.</title>
        <authorList>
            <person name="Melie T."/>
            <person name="Pirro S."/>
            <person name="Miller A.N."/>
            <person name="Quandt A."/>
        </authorList>
    </citation>
    <scope>NUCLEOTIDE SEQUENCE</scope>
    <source>
        <strain evidence="4">CAQ_001_2017</strain>
    </source>
</reference>
<dbReference type="Gene3D" id="4.10.240.10">
    <property type="entry name" value="Zn(2)-C6 fungal-type DNA-binding domain"/>
    <property type="match status" value="1"/>
</dbReference>
<dbReference type="GO" id="GO:0000981">
    <property type="term" value="F:DNA-binding transcription factor activity, RNA polymerase II-specific"/>
    <property type="evidence" value="ECO:0007669"/>
    <property type="project" value="InterPro"/>
</dbReference>
<sequence>MAHHPDLQPACLITVHTPVPVHPNTPNPFRRQATQGLAPRKSNADMGGMFADSIMVVLGGLGKNGASVETLSRHPALREPDHWLQEFAYIYKTGWLDSEESQVPSTEVHVVPKKEPQTEEKIVQDSPMVSSLPDTYDLDSDSDSDSVRLDRKPFRFVSMKARKLSAWKARQLDASCRHCRDQHSMCDRMLPSCTACRDADLHCSYGPALTRDQRCRLPTNDNIDKFDVDAAVLKLKSWLQSRTHQHSPSPDGDEGVERKLSISSRFDRLVASAKRLRSPKSLSAVVGRSRGSSDADRRGVVREVLGPARGGEVAPATTCGIGDADRSPAKSQAATLVRSDSQSVPLSPAAAQSRSSSDRRSSITRSGSFEKTTTAALLRAADEVKNAPPDCPPRPFQCTFCLRQCLTQPVWQRHEESHQRTLEPQPHRHRHRSSPTNSSTTSTDPWSWNCGFCHKTLATWAERVDHIGEHYANRLTMASWDPLTSPHPFDKTSLTYVSGSPRWSMVKLLVAQRPELFNHITRTGETEKLFRCRFCDTRYRTWEEFECHHELWHRRHYTWSCPTVDDLKERLLQDQQQQQEHQQEPQPPAAPPNDAADHTNPTPTLCPCCSTPTPARYLPTHLATVHNFAACTRHGVRFTTERHFRMHLANRHGFHEGATYGDAFVDACKKVEPPLEVERREVVRRR</sequence>
<feature type="compositionally biased region" description="Basic and acidic residues" evidence="2">
    <location>
        <begin position="291"/>
        <end position="301"/>
    </location>
</feature>
<feature type="region of interest" description="Disordered" evidence="2">
    <location>
        <begin position="22"/>
        <end position="44"/>
    </location>
</feature>
<keyword evidence="5" id="KW-1185">Reference proteome</keyword>
<feature type="region of interest" description="Disordered" evidence="2">
    <location>
        <begin position="416"/>
        <end position="444"/>
    </location>
</feature>
<comment type="caution">
    <text evidence="4">The sequence shown here is derived from an EMBL/GenBank/DDBJ whole genome shotgun (WGS) entry which is preliminary data.</text>
</comment>
<evidence type="ECO:0000313" key="4">
    <source>
        <dbReference type="EMBL" id="KAH0556406.1"/>
    </source>
</evidence>
<dbReference type="CDD" id="cd00067">
    <property type="entry name" value="GAL4"/>
    <property type="match status" value="1"/>
</dbReference>
<feature type="compositionally biased region" description="Low complexity" evidence="2">
    <location>
        <begin position="434"/>
        <end position="444"/>
    </location>
</feature>
<dbReference type="InterPro" id="IPR001138">
    <property type="entry name" value="Zn2Cys6_DnaBD"/>
</dbReference>
<dbReference type="PROSITE" id="PS00028">
    <property type="entry name" value="ZINC_FINGER_C2H2_1"/>
    <property type="match status" value="1"/>
</dbReference>
<dbReference type="PROSITE" id="PS00463">
    <property type="entry name" value="ZN2_CY6_FUNGAL_1"/>
    <property type="match status" value="1"/>
</dbReference>
<dbReference type="Pfam" id="PF00172">
    <property type="entry name" value="Zn_clus"/>
    <property type="match status" value="1"/>
</dbReference>
<feature type="region of interest" description="Disordered" evidence="2">
    <location>
        <begin position="107"/>
        <end position="144"/>
    </location>
</feature>
<dbReference type="SMART" id="SM00355">
    <property type="entry name" value="ZnF_C2H2"/>
    <property type="match status" value="4"/>
</dbReference>
<keyword evidence="1" id="KW-0539">Nucleus</keyword>
<name>A0A9P8RLT6_9PEZI</name>
<dbReference type="EMBL" id="JAGHQM010001106">
    <property type="protein sequence ID" value="KAH0556406.1"/>
    <property type="molecule type" value="Genomic_DNA"/>
</dbReference>
<feature type="region of interest" description="Disordered" evidence="2">
    <location>
        <begin position="573"/>
        <end position="597"/>
    </location>
</feature>
<dbReference type="PROSITE" id="PS50048">
    <property type="entry name" value="ZN2_CY6_FUNGAL_2"/>
    <property type="match status" value="1"/>
</dbReference>
<feature type="compositionally biased region" description="Polar residues" evidence="2">
    <location>
        <begin position="329"/>
        <end position="345"/>
    </location>
</feature>
<dbReference type="InterPro" id="IPR013087">
    <property type="entry name" value="Znf_C2H2_type"/>
</dbReference>